<feature type="repeat" description="ANK" evidence="3">
    <location>
        <begin position="1135"/>
        <end position="1167"/>
    </location>
</feature>
<dbReference type="EMBL" id="NCSJ02000191">
    <property type="protein sequence ID" value="RFU27758.1"/>
    <property type="molecule type" value="Genomic_DNA"/>
</dbReference>
<evidence type="ECO:0000259" key="5">
    <source>
        <dbReference type="Pfam" id="PF24883"/>
    </source>
</evidence>
<dbReference type="Pfam" id="PF24883">
    <property type="entry name" value="NPHP3_N"/>
    <property type="match status" value="1"/>
</dbReference>
<reference evidence="6 7" key="1">
    <citation type="submission" date="2018-05" db="EMBL/GenBank/DDBJ databases">
        <title>Draft genome sequence of Scytalidium lignicola DSM 105466, a ubiquitous saprotrophic fungus.</title>
        <authorList>
            <person name="Buettner E."/>
            <person name="Gebauer A.M."/>
            <person name="Hofrichter M."/>
            <person name="Liers C."/>
            <person name="Kellner H."/>
        </authorList>
    </citation>
    <scope>NUCLEOTIDE SEQUENCE [LARGE SCALE GENOMIC DNA]</scope>
    <source>
        <strain evidence="6 7">DSM 105466</strain>
    </source>
</reference>
<feature type="region of interest" description="Disordered" evidence="4">
    <location>
        <begin position="1712"/>
        <end position="1746"/>
    </location>
</feature>
<dbReference type="SUPFAM" id="SSF48403">
    <property type="entry name" value="Ankyrin repeat"/>
    <property type="match status" value="3"/>
</dbReference>
<feature type="domain" description="Nephrocystin 3-like N-terminal" evidence="5">
    <location>
        <begin position="336"/>
        <end position="499"/>
    </location>
</feature>
<keyword evidence="2 3" id="KW-0040">ANK repeat</keyword>
<dbReference type="Pfam" id="PF12796">
    <property type="entry name" value="Ank_2"/>
    <property type="match status" value="7"/>
</dbReference>
<accession>A0A3E2H2W9</accession>
<feature type="compositionally biased region" description="Acidic residues" evidence="4">
    <location>
        <begin position="1734"/>
        <end position="1746"/>
    </location>
</feature>
<feature type="repeat" description="ANK" evidence="3">
    <location>
        <begin position="962"/>
        <end position="994"/>
    </location>
</feature>
<gene>
    <name evidence="6" type="ORF">B7463_g8575</name>
</gene>
<feature type="region of interest" description="Disordered" evidence="4">
    <location>
        <begin position="1"/>
        <end position="23"/>
    </location>
</feature>
<feature type="repeat" description="ANK" evidence="3">
    <location>
        <begin position="1272"/>
        <end position="1304"/>
    </location>
</feature>
<evidence type="ECO:0000256" key="4">
    <source>
        <dbReference type="SAM" id="MobiDB-lite"/>
    </source>
</evidence>
<feature type="non-terminal residue" evidence="6">
    <location>
        <position position="1746"/>
    </location>
</feature>
<evidence type="ECO:0000313" key="7">
    <source>
        <dbReference type="Proteomes" id="UP000258309"/>
    </source>
</evidence>
<dbReference type="InterPro" id="IPR056884">
    <property type="entry name" value="NPHP3-like_N"/>
</dbReference>
<feature type="repeat" description="ANK" evidence="3">
    <location>
        <begin position="1538"/>
        <end position="1573"/>
    </location>
</feature>
<comment type="caution">
    <text evidence="6">The sequence shown here is derived from an EMBL/GenBank/DDBJ whole genome shotgun (WGS) entry which is preliminary data.</text>
</comment>
<dbReference type="OrthoDB" id="341259at2759"/>
<feature type="repeat" description="ANK" evidence="3">
    <location>
        <begin position="1368"/>
        <end position="1400"/>
    </location>
</feature>
<dbReference type="InterPro" id="IPR036770">
    <property type="entry name" value="Ankyrin_rpt-contain_sf"/>
</dbReference>
<feature type="compositionally biased region" description="Polar residues" evidence="4">
    <location>
        <begin position="1"/>
        <end position="14"/>
    </location>
</feature>
<dbReference type="PRINTS" id="PR01415">
    <property type="entry name" value="ANKYRIN"/>
</dbReference>
<evidence type="ECO:0000256" key="1">
    <source>
        <dbReference type="ARBA" id="ARBA00022737"/>
    </source>
</evidence>
<name>A0A3E2H2W9_SCYLI</name>
<dbReference type="PANTHER" id="PTHR24198">
    <property type="entry name" value="ANKYRIN REPEAT AND PROTEIN KINASE DOMAIN-CONTAINING PROTEIN"/>
    <property type="match status" value="1"/>
</dbReference>
<organism evidence="6 7">
    <name type="scientific">Scytalidium lignicola</name>
    <name type="common">Hyphomycete</name>
    <dbReference type="NCBI Taxonomy" id="5539"/>
    <lineage>
        <taxon>Eukaryota</taxon>
        <taxon>Fungi</taxon>
        <taxon>Dikarya</taxon>
        <taxon>Ascomycota</taxon>
        <taxon>Pezizomycotina</taxon>
        <taxon>Leotiomycetes</taxon>
        <taxon>Leotiomycetes incertae sedis</taxon>
        <taxon>Scytalidium</taxon>
    </lineage>
</organism>
<keyword evidence="1" id="KW-0677">Repeat</keyword>
<dbReference type="InterPro" id="IPR002110">
    <property type="entry name" value="Ankyrin_rpt"/>
</dbReference>
<feature type="repeat" description="ANK" evidence="3">
    <location>
        <begin position="929"/>
        <end position="961"/>
    </location>
</feature>
<feature type="repeat" description="ANK" evidence="3">
    <location>
        <begin position="1401"/>
        <end position="1433"/>
    </location>
</feature>
<feature type="repeat" description="ANK" evidence="3">
    <location>
        <begin position="1065"/>
        <end position="1097"/>
    </location>
</feature>
<feature type="repeat" description="ANK" evidence="3">
    <location>
        <begin position="1232"/>
        <end position="1264"/>
    </location>
</feature>
<evidence type="ECO:0000256" key="2">
    <source>
        <dbReference type="ARBA" id="ARBA00023043"/>
    </source>
</evidence>
<dbReference type="STRING" id="5539.A0A3E2H2W9"/>
<dbReference type="SMART" id="SM00248">
    <property type="entry name" value="ANK"/>
    <property type="match status" value="20"/>
</dbReference>
<dbReference type="Proteomes" id="UP000258309">
    <property type="component" value="Unassembled WGS sequence"/>
</dbReference>
<dbReference type="PROSITE" id="PS50297">
    <property type="entry name" value="ANK_REP_REGION"/>
    <property type="match status" value="11"/>
</dbReference>
<dbReference type="PANTHER" id="PTHR24198:SF165">
    <property type="entry name" value="ANKYRIN REPEAT-CONTAINING PROTEIN-RELATED"/>
    <property type="match status" value="1"/>
</dbReference>
<dbReference type="Gene3D" id="1.25.40.20">
    <property type="entry name" value="Ankyrin repeat-containing domain"/>
    <property type="match status" value="6"/>
</dbReference>
<feature type="non-terminal residue" evidence="6">
    <location>
        <position position="1"/>
    </location>
</feature>
<sequence>MSESTPSSDRGSNISKEDEQEDAIDTIGNSNIVSNDNGDAAHRLPRPDGLLQMWSEDNYNYGDVLTDYDIVVVHGLMGQRSRPWKNQGSGDSTWMTHRQWEGKRVFSFGYNVRQILVGRQTRQAIRRQAIKLMKQLNNDRKNDVKRRPIAFIAHDISCIIVKDALNLYDEDLGDIFDYTRLLIFYGCPHRSKGLLDMENRIARFLFGHFKESKVGNAVTVTSAKSLAAAVIEINGLFLDSKTILRTHVVSVYAGQNEGDDVMDPVFDTFCGTLGVPFERQIECGSDDGERIFQNRQKLLAQLTPDPRILSHERIFLNMASPIYTFLTAHNSEHPFNWITSNDTYQSWLNYPNPQLLYVYGKHGTQEASELLFYSLDETRQVSEKNEVVVYFTFDQYDMRYDSAKDMLGTFLAQIINHYPTLAEFVLLQFQHLRRDRAFNESDLLSWFEFFRVRGQIDGVTCVINHFDECGEQSRRKFLQLFSNIAQMHERPWKIVVTSREPCALLNQLAGWPVLDLDNAKPVTEGYNEDGKQDLDSYSSHSAKLLPRLSLDKDFEDKQVEEIDEAEPEVRQVILEQERLRDDWKIESGFQDQFGSGADMSLKSILERVLQSVPEPNVARDILLWSLWTVRPLTIWEMGMAVFMNSPKSNGTEACASPDFVEYIAEAINTWFAGILKILDNEVLVPDRRIRETLKELISVKFESTEKTMALTCLDYLQRDSAKELMETKYSLPYTPAENDSISMEAPTFPDRTNFASYCIYHFSKHFSRIPPHLRSSALLKSFVDSESINCFSRAHWVLAQPIERSARSRGLFPLFTAIGLAEDTEPWISCDDDISLGLNEAALNSYKDTARSLLVRIDHPVEKLQEALITAGASGDEGVLLDIMNYAKKKHENFPWPTSLLNRAAWLGLNKVVTLLLDSGVAPDPDPTQNSTPMHAAIRNGHVEAVKIFLQRGADPMYRGPWGQTPMHMASASGQADITRLLAEAGADMNARDDNNFTPLYEASLWGNFKSVEVLVSLGADTTLATSVERDVQGWTPLIVASEEGHIRCVKLLLAAKADPNLAGPHGTPLHYAIRKSHEDVVEELLRNGADPNHSTLQPPVLDQIFVDICDEDQRLRLLKLLIQHGANIDAIDANKTSPLIYAAQLGNIECAKYLLDHGADISLADYSERSAFIYAIDYNQIEIVRLLLERGVKLHGTEQGEQAPLFRALDNDSVVKLLLEHGAEINVRSSYGQTPLMVAAEYGYEASLKLLLSYDAAIDLEMARNKGDMIGGWTALMYGVDSGTEEVVRLLAEAGANVNHQVYDGSTPVHQAVNNGTIKKLMEFRPDVNIPNIDDNMPLHFVRRGMPLEHAQLLVHAGAILDFQNKEGYTPLGVALYNGNDGVAEYLIERKANVNIASQAYGAPLHLACRNSTIDMVRKLVDAGADVDLAVPGIPGTPLQATLLRYITKEVDTIIRYLVEDARADINRTGGTYGTVLAVAALRGSSDLVSYLLDNGASPSLADGMGRLPLHLAVMNGLVHVKLIQKAGVDVRARDKTGRTVLHWAAQGGHLEVLSYVIKLLQEDSDFNINDKDNDGWTALCWASRGCGMESRPIWGDAQVEILKLLLDNGADIHARGRLSNKEWWTPLNIAQYSGVTEEVIQFLIKETSKKTGDQNVEHDDWGKKRVNSFRRVGTRAYLHSGYGCMSCLGCYNSRRRLHIEGHLFDEIGPEFGSTYGDSETPSHQGSDHESDSSDSDDDGHDQDS</sequence>
<feature type="repeat" description="ANK" evidence="3">
    <location>
        <begin position="995"/>
        <end position="1027"/>
    </location>
</feature>
<proteinExistence type="predicted"/>
<keyword evidence="7" id="KW-1185">Reference proteome</keyword>
<feature type="repeat" description="ANK" evidence="3">
    <location>
        <begin position="1033"/>
        <end position="1065"/>
    </location>
</feature>
<dbReference type="OMA" id="FERFRFT"/>
<protein>
    <recommendedName>
        <fullName evidence="5">Nephrocystin 3-like N-terminal domain-containing protein</fullName>
    </recommendedName>
</protein>
<feature type="repeat" description="ANK" evidence="3">
    <location>
        <begin position="1473"/>
        <end position="1505"/>
    </location>
</feature>
<evidence type="ECO:0000313" key="6">
    <source>
        <dbReference type="EMBL" id="RFU27758.1"/>
    </source>
</evidence>
<dbReference type="PROSITE" id="PS50088">
    <property type="entry name" value="ANK_REPEAT"/>
    <property type="match status" value="12"/>
</dbReference>
<evidence type="ECO:0000256" key="3">
    <source>
        <dbReference type="PROSITE-ProRule" id="PRU00023"/>
    </source>
</evidence>